<accession>A0A2I0APM5</accession>
<keyword evidence="3" id="KW-1185">Reference proteome</keyword>
<feature type="transmembrane region" description="Helical" evidence="1">
    <location>
        <begin position="77"/>
        <end position="97"/>
    </location>
</feature>
<name>A0A2I0APM5_9ASPA</name>
<dbReference type="Proteomes" id="UP000236161">
    <property type="component" value="Unassembled WGS sequence"/>
</dbReference>
<keyword evidence="1" id="KW-0472">Membrane</keyword>
<evidence type="ECO:0000256" key="1">
    <source>
        <dbReference type="SAM" id="Phobius"/>
    </source>
</evidence>
<dbReference type="AlphaFoldDB" id="A0A2I0APM5"/>
<evidence type="ECO:0000313" key="3">
    <source>
        <dbReference type="Proteomes" id="UP000236161"/>
    </source>
</evidence>
<dbReference type="EMBL" id="KZ451966">
    <property type="protein sequence ID" value="PKA57508.1"/>
    <property type="molecule type" value="Genomic_DNA"/>
</dbReference>
<keyword evidence="1" id="KW-0812">Transmembrane</keyword>
<evidence type="ECO:0000313" key="2">
    <source>
        <dbReference type="EMBL" id="PKA57508.1"/>
    </source>
</evidence>
<sequence>MDFVRDDERCSSSVFLSYKMVPEDEEEAEALLPAKKAFSVLISDTDTIAGITQESIKFVNEESRMESSSAQNELQDVLSRFLCLIPLFIYLFIYYYYAYLPDYQFYYT</sequence>
<proteinExistence type="predicted"/>
<protein>
    <submittedName>
        <fullName evidence="2">Uncharacterized protein</fullName>
    </submittedName>
</protein>
<keyword evidence="1" id="KW-1133">Transmembrane helix</keyword>
<organism evidence="2 3">
    <name type="scientific">Apostasia shenzhenica</name>
    <dbReference type="NCBI Taxonomy" id="1088818"/>
    <lineage>
        <taxon>Eukaryota</taxon>
        <taxon>Viridiplantae</taxon>
        <taxon>Streptophyta</taxon>
        <taxon>Embryophyta</taxon>
        <taxon>Tracheophyta</taxon>
        <taxon>Spermatophyta</taxon>
        <taxon>Magnoliopsida</taxon>
        <taxon>Liliopsida</taxon>
        <taxon>Asparagales</taxon>
        <taxon>Orchidaceae</taxon>
        <taxon>Apostasioideae</taxon>
        <taxon>Apostasia</taxon>
    </lineage>
</organism>
<gene>
    <name evidence="2" type="ORF">AXF42_Ash020752</name>
</gene>
<reference evidence="2 3" key="1">
    <citation type="journal article" date="2017" name="Nature">
        <title>The Apostasia genome and the evolution of orchids.</title>
        <authorList>
            <person name="Zhang G.Q."/>
            <person name="Liu K.W."/>
            <person name="Li Z."/>
            <person name="Lohaus R."/>
            <person name="Hsiao Y.Y."/>
            <person name="Niu S.C."/>
            <person name="Wang J.Y."/>
            <person name="Lin Y.C."/>
            <person name="Xu Q."/>
            <person name="Chen L.J."/>
            <person name="Yoshida K."/>
            <person name="Fujiwara S."/>
            <person name="Wang Z.W."/>
            <person name="Zhang Y.Q."/>
            <person name="Mitsuda N."/>
            <person name="Wang M."/>
            <person name="Liu G.H."/>
            <person name="Pecoraro L."/>
            <person name="Huang H.X."/>
            <person name="Xiao X.J."/>
            <person name="Lin M."/>
            <person name="Wu X.Y."/>
            <person name="Wu W.L."/>
            <person name="Chen Y.Y."/>
            <person name="Chang S.B."/>
            <person name="Sakamoto S."/>
            <person name="Ohme-Takagi M."/>
            <person name="Yagi M."/>
            <person name="Zeng S.J."/>
            <person name="Shen C.Y."/>
            <person name="Yeh C.M."/>
            <person name="Luo Y.B."/>
            <person name="Tsai W.C."/>
            <person name="Van de Peer Y."/>
            <person name="Liu Z.J."/>
        </authorList>
    </citation>
    <scope>NUCLEOTIDE SEQUENCE [LARGE SCALE GENOMIC DNA]</scope>
    <source>
        <strain evidence="3">cv. Shenzhen</strain>
        <tissue evidence="2">Stem</tissue>
    </source>
</reference>